<accession>A0A0F3NNW0</accession>
<proteinExistence type="predicted"/>
<dbReference type="OrthoDB" id="7163258at2"/>
<name>A0A0F3NNW0_9RICK</name>
<dbReference type="Proteomes" id="UP000033562">
    <property type="component" value="Unassembled WGS sequence"/>
</dbReference>
<keyword evidence="1" id="KW-0812">Transmembrane</keyword>
<dbReference type="AlphaFoldDB" id="A0A0F3NNW0"/>
<keyword evidence="3" id="KW-1185">Reference proteome</keyword>
<dbReference type="RefSeq" id="WP_045809113.1">
    <property type="nucleotide sequence ID" value="NZ_LANX01000001.1"/>
</dbReference>
<feature type="transmembrane region" description="Helical" evidence="1">
    <location>
        <begin position="66"/>
        <end position="86"/>
    </location>
</feature>
<reference evidence="2 3" key="1">
    <citation type="submission" date="2015-02" db="EMBL/GenBank/DDBJ databases">
        <title>Genome Sequencing of Rickettsiales.</title>
        <authorList>
            <person name="Daugherty S.C."/>
            <person name="Su Q."/>
            <person name="Abolude K."/>
            <person name="Beier-Sexton M."/>
            <person name="Carlyon J.A."/>
            <person name="Carter R."/>
            <person name="Day N.P."/>
            <person name="Dumler S.J."/>
            <person name="Dyachenko V."/>
            <person name="Godinez A."/>
            <person name="Kurtti T.J."/>
            <person name="Lichay M."/>
            <person name="Mullins K.E."/>
            <person name="Ott S."/>
            <person name="Pappas-Brown V."/>
            <person name="Paris D.H."/>
            <person name="Patel P."/>
            <person name="Richards A.L."/>
            <person name="Sadzewicz L."/>
            <person name="Sears K."/>
            <person name="Seidman D."/>
            <person name="Sengamalay N."/>
            <person name="Stenos J."/>
            <person name="Tallon L.J."/>
            <person name="Vincent G."/>
            <person name="Fraser C.M."/>
            <person name="Munderloh U."/>
            <person name="Dunning-Hotopp J.C."/>
        </authorList>
    </citation>
    <scope>NUCLEOTIDE SEQUENCE [LARGE SCALE GENOMIC DNA]</scope>
    <source>
        <strain evidence="2 3">RAC413</strain>
    </source>
</reference>
<feature type="transmembrane region" description="Helical" evidence="1">
    <location>
        <begin position="193"/>
        <end position="212"/>
    </location>
</feature>
<gene>
    <name evidence="2" type="ORF">NLO413_0783</name>
</gene>
<feature type="transmembrane region" description="Helical" evidence="1">
    <location>
        <begin position="224"/>
        <end position="243"/>
    </location>
</feature>
<dbReference type="EMBL" id="LANX01000001">
    <property type="protein sequence ID" value="KJV69392.1"/>
    <property type="molecule type" value="Genomic_DNA"/>
</dbReference>
<feature type="transmembrane region" description="Helical" evidence="1">
    <location>
        <begin position="98"/>
        <end position="121"/>
    </location>
</feature>
<feature type="transmembrane region" description="Helical" evidence="1">
    <location>
        <begin position="302"/>
        <end position="325"/>
    </location>
</feature>
<evidence type="ECO:0000256" key="1">
    <source>
        <dbReference type="SAM" id="Phobius"/>
    </source>
</evidence>
<comment type="caution">
    <text evidence="2">The sequence shown here is derived from an EMBL/GenBank/DDBJ whole genome shotgun (WGS) entry which is preliminary data.</text>
</comment>
<sequence>MLRIRQHYLPLEDDNVHTNNHFSYNLTKDSENYNFYSKLTIQNLVLYKAILEESKKDKERNYIRQIAIMFSSILFVSIWISCILFPNINISVVTKKQLYMFIEILALSGCYVFLACGLILVGHIGKKRQHLGMLLTTINPDHVKKLGLQSYLCKSYVEAHSKREKIIKILNNHCNKVDLCGTTFTTSMQTISVINKIMITCGLLFDVCSISISKKFNLQGVVDIIGNILFFSSTLMLLTSNILQNSVNKSKGEYQKSEDKKTTLSLINISMGAALILFGKVLVALEDTKSISYNFLGLDKNISLGLIVRVFGMIIFCIGYGFIIYKNRCDISKTGKEINEIREHIKASSISVNRT</sequence>
<organism evidence="2 3">
    <name type="scientific">Candidatus Neoehrlichia procyonis str. RAC413</name>
    <dbReference type="NCBI Taxonomy" id="1359163"/>
    <lineage>
        <taxon>Bacteria</taxon>
        <taxon>Pseudomonadati</taxon>
        <taxon>Pseudomonadota</taxon>
        <taxon>Alphaproteobacteria</taxon>
        <taxon>Rickettsiales</taxon>
        <taxon>Anaplasmataceae</taxon>
        <taxon>Candidatus Neoehrlichia</taxon>
    </lineage>
</organism>
<protein>
    <submittedName>
        <fullName evidence="2">Putative membrane protein</fullName>
    </submittedName>
</protein>
<evidence type="ECO:0000313" key="3">
    <source>
        <dbReference type="Proteomes" id="UP000033562"/>
    </source>
</evidence>
<keyword evidence="1" id="KW-1133">Transmembrane helix</keyword>
<feature type="transmembrane region" description="Helical" evidence="1">
    <location>
        <begin position="264"/>
        <end position="282"/>
    </location>
</feature>
<evidence type="ECO:0000313" key="2">
    <source>
        <dbReference type="EMBL" id="KJV69392.1"/>
    </source>
</evidence>
<keyword evidence="1" id="KW-0472">Membrane</keyword>